<dbReference type="InterPro" id="IPR036691">
    <property type="entry name" value="Endo/exonu/phosph_ase_sf"/>
</dbReference>
<protein>
    <submittedName>
        <fullName evidence="2">Uncharacterized protein</fullName>
    </submittedName>
</protein>
<evidence type="ECO:0000313" key="3">
    <source>
        <dbReference type="Proteomes" id="UP001362999"/>
    </source>
</evidence>
<feature type="compositionally biased region" description="Basic residues" evidence="1">
    <location>
        <begin position="62"/>
        <end position="72"/>
    </location>
</feature>
<feature type="region of interest" description="Disordered" evidence="1">
    <location>
        <begin position="1"/>
        <end position="75"/>
    </location>
</feature>
<organism evidence="2 3">
    <name type="scientific">Favolaschia claudopus</name>
    <dbReference type="NCBI Taxonomy" id="2862362"/>
    <lineage>
        <taxon>Eukaryota</taxon>
        <taxon>Fungi</taxon>
        <taxon>Dikarya</taxon>
        <taxon>Basidiomycota</taxon>
        <taxon>Agaricomycotina</taxon>
        <taxon>Agaricomycetes</taxon>
        <taxon>Agaricomycetidae</taxon>
        <taxon>Agaricales</taxon>
        <taxon>Marasmiineae</taxon>
        <taxon>Mycenaceae</taxon>
        <taxon>Favolaschia</taxon>
    </lineage>
</organism>
<evidence type="ECO:0000313" key="2">
    <source>
        <dbReference type="EMBL" id="KAK6977098.1"/>
    </source>
</evidence>
<evidence type="ECO:0000256" key="1">
    <source>
        <dbReference type="SAM" id="MobiDB-lite"/>
    </source>
</evidence>
<dbReference type="EMBL" id="JAWWNJ010000172">
    <property type="protein sequence ID" value="KAK6977098.1"/>
    <property type="molecule type" value="Genomic_DNA"/>
</dbReference>
<reference evidence="2 3" key="1">
    <citation type="journal article" date="2024" name="J Genomics">
        <title>Draft genome sequencing and assembly of Favolaschia claudopus CIRM-BRFM 2984 isolated from oak limbs.</title>
        <authorList>
            <person name="Navarro D."/>
            <person name="Drula E."/>
            <person name="Chaduli D."/>
            <person name="Cazenave R."/>
            <person name="Ahrendt S."/>
            <person name="Wang J."/>
            <person name="Lipzen A."/>
            <person name="Daum C."/>
            <person name="Barry K."/>
            <person name="Grigoriev I.V."/>
            <person name="Favel A."/>
            <person name="Rosso M.N."/>
            <person name="Martin F."/>
        </authorList>
    </citation>
    <scope>NUCLEOTIDE SEQUENCE [LARGE SCALE GENOMIC DNA]</scope>
    <source>
        <strain evidence="2 3">CIRM-BRFM 2984</strain>
    </source>
</reference>
<accession>A0AAV9ZB25</accession>
<feature type="compositionally biased region" description="Pro residues" evidence="1">
    <location>
        <begin position="17"/>
        <end position="59"/>
    </location>
</feature>
<comment type="caution">
    <text evidence="2">The sequence shown here is derived from an EMBL/GenBank/DDBJ whole genome shotgun (WGS) entry which is preliminary data.</text>
</comment>
<proteinExistence type="predicted"/>
<feature type="non-terminal residue" evidence="2">
    <location>
        <position position="219"/>
    </location>
</feature>
<dbReference type="Gene3D" id="3.60.10.10">
    <property type="entry name" value="Endonuclease/exonuclease/phosphatase"/>
    <property type="match status" value="1"/>
</dbReference>
<gene>
    <name evidence="2" type="ORF">R3P38DRAFT_2582272</name>
</gene>
<keyword evidence="3" id="KW-1185">Reference proteome</keyword>
<dbReference type="AlphaFoldDB" id="A0AAV9ZB25"/>
<sequence>MDNSPFLQPIRRADHPPTIPPRPAPQSAPEPPVTPPRPAPQPAPPSPPNIPPRTYPGPSAPRRNRARGKKNTKASLKVSALNIKGRGNPNVLHDDNKWYHIWQTVREQKIGVLIVGEAHLDDNHKHDVDQLFGRVIRLEFTPDTESPSARAGLAFVLNKKMVKTEDVKTYEIIPCRAMLLEMENVDGTTLSVLGVYAPNRPYLNGEFWRKIREWLTEAP</sequence>
<dbReference type="Proteomes" id="UP001362999">
    <property type="component" value="Unassembled WGS sequence"/>
</dbReference>
<name>A0AAV9ZB25_9AGAR</name>